<gene>
    <name evidence="2" type="ORF">BWY73_01470</name>
</gene>
<comment type="caution">
    <text evidence="2">The sequence shown here is derived from an EMBL/GenBank/DDBJ whole genome shotgun (WGS) entry which is preliminary data.</text>
</comment>
<sequence length="231" mass="25231">MAAGLTREKEEFGHVRSQFPGQQGEGQEFPLPGGHLDLFAVPVKGRQLDDDDLQLLRVAAQAGQARLESGYVSEMIGPPEVDHQLVALGVLEPVIGEVGGQVGVAAVGLDQDPVLVVSIGHRLQKECPLRFIDEPRFFKAFQRLPDLPARGDFLLAPVGVEDHAERGQVGTDFLQYFRTGPVTEEFARFQFQTFPAFGHQAAGQVNQVFTLVTVFRQGPGISQQVQDAHPQ</sequence>
<name>A0A1V5M8Q6_UNCT6</name>
<feature type="compositionally biased region" description="Basic and acidic residues" evidence="1">
    <location>
        <begin position="1"/>
        <end position="14"/>
    </location>
</feature>
<accession>A0A1V5M8Q6</accession>
<proteinExistence type="predicted"/>
<evidence type="ECO:0000313" key="2">
    <source>
        <dbReference type="EMBL" id="OPZ89608.1"/>
    </source>
</evidence>
<reference evidence="2" key="1">
    <citation type="submission" date="2017-02" db="EMBL/GenBank/DDBJ databases">
        <title>Delving into the versatile metabolic prowess of the omnipresent phylum Bacteroidetes.</title>
        <authorList>
            <person name="Nobu M.K."/>
            <person name="Mei R."/>
            <person name="Narihiro T."/>
            <person name="Kuroda K."/>
            <person name="Liu W.-T."/>
        </authorList>
    </citation>
    <scope>NUCLEOTIDE SEQUENCE</scope>
    <source>
        <strain evidence="2">ADurb.Bin417</strain>
    </source>
</reference>
<dbReference type="AlphaFoldDB" id="A0A1V5M8Q6"/>
<dbReference type="Proteomes" id="UP000485484">
    <property type="component" value="Unassembled WGS sequence"/>
</dbReference>
<evidence type="ECO:0000256" key="1">
    <source>
        <dbReference type="SAM" id="MobiDB-lite"/>
    </source>
</evidence>
<dbReference type="EMBL" id="MWAK01000348">
    <property type="protein sequence ID" value="OPZ89608.1"/>
    <property type="molecule type" value="Genomic_DNA"/>
</dbReference>
<protein>
    <submittedName>
        <fullName evidence="2">Uncharacterized protein</fullName>
    </submittedName>
</protein>
<feature type="region of interest" description="Disordered" evidence="1">
    <location>
        <begin position="1"/>
        <end position="25"/>
    </location>
</feature>
<organism evidence="2">
    <name type="scientific">candidate division TA06 bacterium ADurb.Bin417</name>
    <dbReference type="NCBI Taxonomy" id="1852828"/>
    <lineage>
        <taxon>Bacteria</taxon>
        <taxon>Bacteria division TA06</taxon>
    </lineage>
</organism>